<evidence type="ECO:0000313" key="1">
    <source>
        <dbReference type="EMBL" id="VDP30526.1"/>
    </source>
</evidence>
<keyword evidence="2" id="KW-1185">Reference proteome</keyword>
<gene>
    <name evidence="1" type="ORF">SMTD_LOCUS5819</name>
</gene>
<dbReference type="InterPro" id="IPR039586">
    <property type="entry name" value="CFAP46"/>
</dbReference>
<proteinExistence type="predicted"/>
<dbReference type="PANTHER" id="PTHR15977">
    <property type="entry name" value="CILIA- AND FLAGELLA-ASSOCIATED PROTEIN 46"/>
    <property type="match status" value="1"/>
</dbReference>
<name>A0A183NUN3_9TREM</name>
<sequence>MQKCYNLLEQCLSSPTYQPETIIQGCLTLWRLCSPLIQHNSQTRLKTFKSLQLINHHLTKQDSLYFRLRCEVHMMIAYCQADMEQITEALDSIDKAMKFDETREFLSSLNYYKKCLLLRSNLYEIPNEPIEQARQIIERLQNTNNLSSTEIIKLLKYTNYFSNNNNNVNFSTLLIQIGKLVDKSIFEEVFKYETTQYGGSKLLSEYKHKSYKELLSQISSYKQIWLKINERIRHHYEMISENAECEINEKLLVWFDLIKLAKKYQIWDLCSTFCRLCLVFDDDTYWSILLKKLEQYRSVSNSQLSVLLDLPLQNSKITRVKPVIGPTTNLKSTDANLTTQTASKTEIQNPLNKSKSNPRTITNYPDIVTSFELKLYSALSQIYCIFAECLCVLLRQQMCGIQLAGNLNNLNPSWFDTSLLINNDSDNHNQDVRKSKEQREYNLQWKNYWLVCTLLELLNLLVLCKYNAT</sequence>
<protein>
    <submittedName>
        <fullName evidence="1">Uncharacterized protein</fullName>
    </submittedName>
</protein>
<organism evidence="1 2">
    <name type="scientific">Schistosoma mattheei</name>
    <dbReference type="NCBI Taxonomy" id="31246"/>
    <lineage>
        <taxon>Eukaryota</taxon>
        <taxon>Metazoa</taxon>
        <taxon>Spiralia</taxon>
        <taxon>Lophotrochozoa</taxon>
        <taxon>Platyhelminthes</taxon>
        <taxon>Trematoda</taxon>
        <taxon>Digenea</taxon>
        <taxon>Strigeidida</taxon>
        <taxon>Schistosomatoidea</taxon>
        <taxon>Schistosomatidae</taxon>
        <taxon>Schistosoma</taxon>
    </lineage>
</organism>
<dbReference type="PANTHER" id="PTHR15977:SF15">
    <property type="entry name" value="CILIA- AND FLAGELLA-ASSOCIATED PROTEIN 46"/>
    <property type="match status" value="1"/>
</dbReference>
<accession>A0A183NUN3</accession>
<reference evidence="1 2" key="1">
    <citation type="submission" date="2018-11" db="EMBL/GenBank/DDBJ databases">
        <authorList>
            <consortium name="Pathogen Informatics"/>
        </authorList>
    </citation>
    <scope>NUCLEOTIDE SEQUENCE [LARGE SCALE GENOMIC DNA]</scope>
    <source>
        <strain>Denwood</strain>
        <strain evidence="2">Zambia</strain>
    </source>
</reference>
<dbReference type="GO" id="GO:0035082">
    <property type="term" value="P:axoneme assembly"/>
    <property type="evidence" value="ECO:0007669"/>
    <property type="project" value="InterPro"/>
</dbReference>
<dbReference type="AlphaFoldDB" id="A0A183NUN3"/>
<dbReference type="STRING" id="31246.A0A183NUN3"/>
<dbReference type="Proteomes" id="UP000269396">
    <property type="component" value="Unassembled WGS sequence"/>
</dbReference>
<dbReference type="GO" id="GO:0060294">
    <property type="term" value="P:cilium movement involved in cell motility"/>
    <property type="evidence" value="ECO:0007669"/>
    <property type="project" value="InterPro"/>
</dbReference>
<evidence type="ECO:0000313" key="2">
    <source>
        <dbReference type="Proteomes" id="UP000269396"/>
    </source>
</evidence>
<dbReference type="EMBL" id="UZAL01027229">
    <property type="protein sequence ID" value="VDP30526.1"/>
    <property type="molecule type" value="Genomic_DNA"/>
</dbReference>